<organism evidence="2 3">
    <name type="scientific">Macrolepiota fuliginosa MF-IS2</name>
    <dbReference type="NCBI Taxonomy" id="1400762"/>
    <lineage>
        <taxon>Eukaryota</taxon>
        <taxon>Fungi</taxon>
        <taxon>Dikarya</taxon>
        <taxon>Basidiomycota</taxon>
        <taxon>Agaricomycotina</taxon>
        <taxon>Agaricomycetes</taxon>
        <taxon>Agaricomycetidae</taxon>
        <taxon>Agaricales</taxon>
        <taxon>Agaricineae</taxon>
        <taxon>Agaricaceae</taxon>
        <taxon>Macrolepiota</taxon>
    </lineage>
</organism>
<feature type="compositionally biased region" description="Low complexity" evidence="1">
    <location>
        <begin position="444"/>
        <end position="455"/>
    </location>
</feature>
<feature type="compositionally biased region" description="Low complexity" evidence="1">
    <location>
        <begin position="607"/>
        <end position="621"/>
    </location>
</feature>
<feature type="compositionally biased region" description="Polar residues" evidence="1">
    <location>
        <begin position="343"/>
        <end position="358"/>
    </location>
</feature>
<comment type="caution">
    <text evidence="2">The sequence shown here is derived from an EMBL/GenBank/DDBJ whole genome shotgun (WGS) entry which is preliminary data.</text>
</comment>
<protein>
    <submittedName>
        <fullName evidence="2">Uncharacterized protein</fullName>
    </submittedName>
</protein>
<reference evidence="2" key="1">
    <citation type="submission" date="2020-11" db="EMBL/GenBank/DDBJ databases">
        <authorList>
            <consortium name="DOE Joint Genome Institute"/>
            <person name="Ahrendt S."/>
            <person name="Riley R."/>
            <person name="Andreopoulos W."/>
            <person name="Labutti K."/>
            <person name="Pangilinan J."/>
            <person name="Ruiz-Duenas F.J."/>
            <person name="Barrasa J.M."/>
            <person name="Sanchez-Garcia M."/>
            <person name="Camarero S."/>
            <person name="Miyauchi S."/>
            <person name="Serrano A."/>
            <person name="Linde D."/>
            <person name="Babiker R."/>
            <person name="Drula E."/>
            <person name="Ayuso-Fernandez I."/>
            <person name="Pacheco R."/>
            <person name="Padilla G."/>
            <person name="Ferreira P."/>
            <person name="Barriuso J."/>
            <person name="Kellner H."/>
            <person name="Castanera R."/>
            <person name="Alfaro M."/>
            <person name="Ramirez L."/>
            <person name="Pisabarro A.G."/>
            <person name="Kuo A."/>
            <person name="Tritt A."/>
            <person name="Lipzen A."/>
            <person name="He G."/>
            <person name="Yan M."/>
            <person name="Ng V."/>
            <person name="Cullen D."/>
            <person name="Martin F."/>
            <person name="Rosso M.-N."/>
            <person name="Henrissat B."/>
            <person name="Hibbett D."/>
            <person name="Martinez A.T."/>
            <person name="Grigoriev I.V."/>
        </authorList>
    </citation>
    <scope>NUCLEOTIDE SEQUENCE</scope>
    <source>
        <strain evidence="2">MF-IS2</strain>
    </source>
</reference>
<feature type="compositionally biased region" description="Polar residues" evidence="1">
    <location>
        <begin position="417"/>
        <end position="434"/>
    </location>
</feature>
<dbReference type="OrthoDB" id="3062753at2759"/>
<evidence type="ECO:0000313" key="2">
    <source>
        <dbReference type="EMBL" id="KAF9446911.1"/>
    </source>
</evidence>
<accession>A0A9P5XCR2</accession>
<feature type="region of interest" description="Disordered" evidence="1">
    <location>
        <begin position="337"/>
        <end position="628"/>
    </location>
</feature>
<proteinExistence type="predicted"/>
<feature type="compositionally biased region" description="Low complexity" evidence="1">
    <location>
        <begin position="384"/>
        <end position="407"/>
    </location>
</feature>
<evidence type="ECO:0000313" key="3">
    <source>
        <dbReference type="Proteomes" id="UP000807342"/>
    </source>
</evidence>
<gene>
    <name evidence="2" type="ORF">P691DRAFT_154730</name>
</gene>
<feature type="compositionally biased region" description="Polar residues" evidence="1">
    <location>
        <begin position="38"/>
        <end position="49"/>
    </location>
</feature>
<feature type="compositionally biased region" description="Low complexity" evidence="1">
    <location>
        <begin position="10"/>
        <end position="27"/>
    </location>
</feature>
<name>A0A9P5XCR2_9AGAR</name>
<dbReference type="Proteomes" id="UP000807342">
    <property type="component" value="Unassembled WGS sequence"/>
</dbReference>
<keyword evidence="3" id="KW-1185">Reference proteome</keyword>
<evidence type="ECO:0000256" key="1">
    <source>
        <dbReference type="SAM" id="MobiDB-lite"/>
    </source>
</evidence>
<feature type="region of interest" description="Disordered" evidence="1">
    <location>
        <begin position="1"/>
        <end position="65"/>
    </location>
</feature>
<dbReference type="EMBL" id="MU151223">
    <property type="protein sequence ID" value="KAF9446911.1"/>
    <property type="molecule type" value="Genomic_DNA"/>
</dbReference>
<feature type="compositionally biased region" description="Low complexity" evidence="1">
    <location>
        <begin position="486"/>
        <end position="495"/>
    </location>
</feature>
<dbReference type="AlphaFoldDB" id="A0A9P5XCR2"/>
<feature type="compositionally biased region" description="Polar residues" evidence="1">
    <location>
        <begin position="532"/>
        <end position="542"/>
    </location>
</feature>
<feature type="compositionally biased region" description="Pro residues" evidence="1">
    <location>
        <begin position="545"/>
        <end position="557"/>
    </location>
</feature>
<feature type="compositionally biased region" description="Pro residues" evidence="1">
    <location>
        <begin position="496"/>
        <end position="505"/>
    </location>
</feature>
<sequence>MPRPNNKLASSRSTPRPSTRSQQQSPSLNKPSVVVNLKNPSIAASSSRGEVSDNDNESVCSSSKSSDVVVARSSAAKGKVKDDYGVPKSPWRHPDELDYFRPYDWSEDKIISQLRSMVFTVPPPVFGKQSFIEVSLYDGGDFDKPQSIKVPRGYRVPLMFVAKFQWASLKLVLTSAQREKEWSDYKFDILHLSRLCERFISRAHTACKQAVVELPQMKTRASELQVNGAMTRKWRCPTFDRALARYNKNWLISREEFLRDFYIEFEDEEYAKDVLKIDWSRWALKGHKGFKLTQEELRCGIDGRMITRGLKKDSNGKWIWVDDYVIKQEEVASAVDPLKDEVTTATPPVDQTSPQNEEPAQPAPTAFSPPPPPNGHLPSHTNGQVPPQSTSPPAVTATAEAPVVNTTSVPPALEIPNQVTSDETADNTTKQPSPDQDPVEKSHSPLSSLPSSASPSVPPPNVSEHQATSDDPPTVPSVMHGPSPASPDKPVNPSVSSPPSPPPEASLPTLAIPPGTEPSQSSPDLPRPSPASIVSSAHSEGTQPPKSPSLPSIPSPEGPSRSVEPVSDISTLRLRYPDASASDHGQSSIYENGAEESGADLVDPRFSPTSIDSTPTPSPKITPEEEPAHPVITSTAIPNTASNGPYAATTQHLQYSPFELLNAPWLDNLVPV</sequence>